<organism evidence="1 2">
    <name type="scientific">Mesorhizobium zhangyense</name>
    <dbReference type="NCBI Taxonomy" id="1776730"/>
    <lineage>
        <taxon>Bacteria</taxon>
        <taxon>Pseudomonadati</taxon>
        <taxon>Pseudomonadota</taxon>
        <taxon>Alphaproteobacteria</taxon>
        <taxon>Hyphomicrobiales</taxon>
        <taxon>Phyllobacteriaceae</taxon>
        <taxon>Mesorhizobium</taxon>
    </lineage>
</organism>
<evidence type="ECO:0000313" key="2">
    <source>
        <dbReference type="Proteomes" id="UP000481252"/>
    </source>
</evidence>
<keyword evidence="2" id="KW-1185">Reference proteome</keyword>
<accession>A0A7C9RC13</accession>
<name>A0A7C9RC13_9HYPH</name>
<dbReference type="EMBL" id="JAAKZG010000031">
    <property type="protein sequence ID" value="NGN45254.1"/>
    <property type="molecule type" value="Genomic_DNA"/>
</dbReference>
<proteinExistence type="predicted"/>
<comment type="caution">
    <text evidence="1">The sequence shown here is derived from an EMBL/GenBank/DDBJ whole genome shotgun (WGS) entry which is preliminary data.</text>
</comment>
<dbReference type="Proteomes" id="UP000481252">
    <property type="component" value="Unassembled WGS sequence"/>
</dbReference>
<evidence type="ECO:0000313" key="1">
    <source>
        <dbReference type="EMBL" id="NGN45254.1"/>
    </source>
</evidence>
<gene>
    <name evidence="1" type="ORF">G6N74_29835</name>
</gene>
<dbReference type="AlphaFoldDB" id="A0A7C9RC13"/>
<protein>
    <submittedName>
        <fullName evidence="1">Uncharacterized protein</fullName>
    </submittedName>
</protein>
<reference evidence="1 2" key="1">
    <citation type="submission" date="2020-02" db="EMBL/GenBank/DDBJ databases">
        <title>Genome sequence of the type strain CGMCC 1.15528 of Mesorhizobium zhangyense.</title>
        <authorList>
            <person name="Gao J."/>
            <person name="Sun J."/>
        </authorList>
    </citation>
    <scope>NUCLEOTIDE SEQUENCE [LARGE SCALE GENOMIC DNA]</scope>
    <source>
        <strain evidence="1 2">CGMCC 1.15528</strain>
    </source>
</reference>
<sequence length="93" mass="10204">MRNGQEPSRFLNHILEIDQPATFTNDVKQIAMFACSGVRPFARRAFGGILQTNEHRAARHVSNVTHQPVIALTTTVRKIVAAHGLGSIGETAR</sequence>